<dbReference type="STRING" id="1325735.A0A428TAY6"/>
<dbReference type="EMBL" id="NKCK01000107">
    <property type="protein sequence ID" value="RSL99213.1"/>
    <property type="molecule type" value="Genomic_DNA"/>
</dbReference>
<dbReference type="InterPro" id="IPR053137">
    <property type="entry name" value="NLR-like"/>
</dbReference>
<dbReference type="SUPFAM" id="SSF53167">
    <property type="entry name" value="Purine and uridine phosphorylases"/>
    <property type="match status" value="1"/>
</dbReference>
<organism evidence="4 5">
    <name type="scientific">Fusarium oligoseptatum</name>
    <dbReference type="NCBI Taxonomy" id="2604345"/>
    <lineage>
        <taxon>Eukaryota</taxon>
        <taxon>Fungi</taxon>
        <taxon>Dikarya</taxon>
        <taxon>Ascomycota</taxon>
        <taxon>Pezizomycotina</taxon>
        <taxon>Sordariomycetes</taxon>
        <taxon>Hypocreomycetidae</taxon>
        <taxon>Hypocreales</taxon>
        <taxon>Nectriaceae</taxon>
        <taxon>Fusarium</taxon>
        <taxon>Fusarium solani species complex</taxon>
    </lineage>
</organism>
<keyword evidence="5" id="KW-1185">Reference proteome</keyword>
<dbReference type="AlphaFoldDB" id="A0A428TAY6"/>
<name>A0A428TAY6_9HYPO</name>
<proteinExistence type="predicted"/>
<protein>
    <submittedName>
        <fullName evidence="4">Uncharacterized protein</fullName>
    </submittedName>
</protein>
<feature type="domain" description="Nucleoside phosphorylase" evidence="2">
    <location>
        <begin position="567"/>
        <end position="807"/>
    </location>
</feature>
<dbReference type="InterPro" id="IPR000845">
    <property type="entry name" value="Nucleoside_phosphorylase_d"/>
</dbReference>
<evidence type="ECO:0000256" key="1">
    <source>
        <dbReference type="SAM" id="MobiDB-lite"/>
    </source>
</evidence>
<dbReference type="Gene3D" id="3.40.50.1580">
    <property type="entry name" value="Nucleoside phosphorylase domain"/>
    <property type="match status" value="1"/>
</dbReference>
<feature type="domain" description="DUF7580" evidence="3">
    <location>
        <begin position="375"/>
        <end position="485"/>
    </location>
</feature>
<dbReference type="PANTHER" id="PTHR46082">
    <property type="entry name" value="ATP/GTP-BINDING PROTEIN-RELATED"/>
    <property type="match status" value="1"/>
</dbReference>
<dbReference type="Proteomes" id="UP000287144">
    <property type="component" value="Unassembled WGS sequence"/>
</dbReference>
<dbReference type="PANTHER" id="PTHR46082:SF6">
    <property type="entry name" value="AAA+ ATPASE DOMAIN-CONTAINING PROTEIN-RELATED"/>
    <property type="match status" value="1"/>
</dbReference>
<dbReference type="Pfam" id="PF01048">
    <property type="entry name" value="PNP_UDP_1"/>
    <property type="match status" value="1"/>
</dbReference>
<feature type="compositionally biased region" description="Basic and acidic residues" evidence="1">
    <location>
        <begin position="541"/>
        <end position="559"/>
    </location>
</feature>
<dbReference type="GO" id="GO:0009116">
    <property type="term" value="P:nucleoside metabolic process"/>
    <property type="evidence" value="ECO:0007669"/>
    <property type="project" value="InterPro"/>
</dbReference>
<dbReference type="InterPro" id="IPR035994">
    <property type="entry name" value="Nucleoside_phosphorylase_sf"/>
</dbReference>
<comment type="caution">
    <text evidence="4">The sequence shown here is derived from an EMBL/GenBank/DDBJ whole genome shotgun (WGS) entry which is preliminary data.</text>
</comment>
<dbReference type="Pfam" id="PF24476">
    <property type="entry name" value="DUF7580"/>
    <property type="match status" value="1"/>
</dbReference>
<evidence type="ECO:0000259" key="2">
    <source>
        <dbReference type="Pfam" id="PF01048"/>
    </source>
</evidence>
<accession>A0A428TAY6</accession>
<evidence type="ECO:0000313" key="4">
    <source>
        <dbReference type="EMBL" id="RSL99213.1"/>
    </source>
</evidence>
<gene>
    <name evidence="4" type="ORF">CEP52_009867</name>
</gene>
<dbReference type="GO" id="GO:0003824">
    <property type="term" value="F:catalytic activity"/>
    <property type="evidence" value="ECO:0007669"/>
    <property type="project" value="InterPro"/>
</dbReference>
<feature type="region of interest" description="Disordered" evidence="1">
    <location>
        <begin position="505"/>
        <end position="559"/>
    </location>
</feature>
<dbReference type="InterPro" id="IPR056002">
    <property type="entry name" value="DUF7580"/>
</dbReference>
<sequence>MDDENTVHSLEAYCRGISEVLEKMPRCPHSSQEARENEPGRLCADCSTMQTKLTIVSILLKSAREDGSCAEIRDHTFDLLNIVREVCCWQRPALPELLSFGRITQLFKDKTRTQALHRNIFRYLDEPAFSREGLIQRCENLLKTLQPKDSEQPESRMEPDDHSRFHDALVEVLRQYTLCSSCPRPTGCETPSSWHPARVFLMDSVVEDNLVQFDVVTSSSQAGWWQDLCIKIPLSIGKKVTFADDNNPTGQPSGESLQGFCQILESEDHSRISLKLHNRALFRIGTDLPKHRPFPGTGMSLADVLGESSLLLVLYPSRSGSTTSHISCIALGQVNPFGSCQSQIAKTTQKRVPLKMYVAFYPEADDCAYDSREFIPNDRLIHRCPRIQQLALVLLQIGLGRPIRNIFLGQEARHLNMNYSEALYYLDELRLAKWESFIHKDTFTKAIEKCLTLEDLMGKNGNSGTDPCRISRRTLIYEKVVSPLEWLHGSFRKTNTQIHYLSNKQTLVEPEPAERQSPNTVQEAEERLEPAETTAQPTLSSKDHVENERTTEVPEMHPSDRRGFETAIFCALPLEVNPVEALFDHHYKDDGVFYGKALGDTNAYSTGVIGRHNVVLVHMPGMGKLAAAAAAACCRISFPKIKLAILVGVCGAVPVVPSTGTKINLGDVIISNGVIQYDFGRQFSDRFERKDAVLDSLGRAGLEVRSTLSKLKTHRGTETLQFKMAQHLERLRKKEKLRATYPITRDSKSSKPSYCRPTQNSVNTPTPAIHFGLIASGDAVMKSADHRDGIASRDEIIAFEMEGAAVWEIFPCLVIKGVCDYADSLKNKGVPTLCGCNSSSMYESLPG</sequence>
<evidence type="ECO:0000259" key="3">
    <source>
        <dbReference type="Pfam" id="PF24476"/>
    </source>
</evidence>
<evidence type="ECO:0000313" key="5">
    <source>
        <dbReference type="Proteomes" id="UP000287144"/>
    </source>
</evidence>
<reference evidence="4 5" key="1">
    <citation type="submission" date="2017-06" db="EMBL/GenBank/DDBJ databases">
        <title>Comparative genomic analysis of Ambrosia Fusariam Clade fungi.</title>
        <authorList>
            <person name="Stajich J.E."/>
            <person name="Carrillo J."/>
            <person name="Kijimoto T."/>
            <person name="Eskalen A."/>
            <person name="O'Donnell K."/>
            <person name="Kasson M."/>
        </authorList>
    </citation>
    <scope>NUCLEOTIDE SEQUENCE [LARGE SCALE GENOMIC DNA]</scope>
    <source>
        <strain evidence="4 5">NRRL62579</strain>
    </source>
</reference>